<proteinExistence type="predicted"/>
<dbReference type="RefSeq" id="YP_009177665.1">
    <property type="nucleotide sequence ID" value="NC_028256.1"/>
</dbReference>
<evidence type="ECO:0000313" key="2">
    <source>
        <dbReference type="Proteomes" id="UP000008911"/>
    </source>
</evidence>
<organismHost>
    <name type="scientific">Aeropyrum pernix</name>
    <dbReference type="NCBI Taxonomy" id="56636"/>
</organismHost>
<dbReference type="Proteomes" id="UP000008911">
    <property type="component" value="Segment"/>
</dbReference>
<organism evidence="1 2">
    <name type="scientific">Aeropyrum pernix ovoid virus 1</name>
    <name type="common">APOV1</name>
    <dbReference type="NCBI Taxonomy" id="1032474"/>
    <lineage>
        <taxon>Viruses</taxon>
        <taxon>Viruses incertae sedis</taxon>
        <taxon>Guttaviridae</taxon>
        <taxon>Betaguttavirus</taxon>
    </lineage>
</organism>
<sequence>MPVYQGPKSCYARKEGVYVRRARRPGIDTLAEAAAIAKLILRDLRRGYTYENRSCKRIKMTKELAVRRLNFLKLLARRHRAPRMIVEATDFLVEYVLREWRLPRGRVSRLARTMIVRRSRV</sequence>
<keyword evidence="2" id="KW-1185">Reference proteome</keyword>
<evidence type="ECO:0000313" key="1">
    <source>
        <dbReference type="EMBL" id="CCD22155.1"/>
    </source>
</evidence>
<dbReference type="EMBL" id="HE580237">
    <property type="protein sequence ID" value="CCD22155.1"/>
    <property type="molecule type" value="Genomic_DNA"/>
</dbReference>
<protein>
    <submittedName>
        <fullName evidence="1">Uncharacterized protein</fullName>
    </submittedName>
</protein>
<dbReference type="KEGG" id="vg:26131611"/>
<name>G3CAV6_APOV1</name>
<dbReference type="GeneID" id="26131611"/>
<reference evidence="1 2" key="1">
    <citation type="journal article" date="2011" name="J. Bacteriol.">
        <title>Provirus Induction in Hyperthermophilic Archaea: Characterization of Aeropyrum pernix Spindle-Shaped Virus 1 and Aeropyrum pernix Ovoid Virus 1.</title>
        <authorList>
            <person name="Mochizuki T."/>
            <person name="Sako Y."/>
            <person name="Prangishvili D."/>
        </authorList>
    </citation>
    <scope>NUCLEOTIDE SEQUENCE [LARGE SCALE GENOMIC DNA]</scope>
</reference>
<accession>G3CAV6</accession>